<accession>A0AAN9TY67</accession>
<feature type="compositionally biased region" description="Basic and acidic residues" evidence="1">
    <location>
        <begin position="201"/>
        <end position="214"/>
    </location>
</feature>
<comment type="caution">
    <text evidence="2">The sequence shown here is derived from an EMBL/GenBank/DDBJ whole genome shotgun (WGS) entry which is preliminary data.</text>
</comment>
<protein>
    <submittedName>
        <fullName evidence="2">Uncharacterized protein</fullName>
    </submittedName>
</protein>
<dbReference type="AlphaFoldDB" id="A0AAN9TY67"/>
<reference evidence="2 3" key="1">
    <citation type="journal article" date="2023" name="PLoS ONE">
        <title>Cytospora paraplurivora sp. nov. isolated from orchards with fruit tree decline syndrome in Ontario, Canada.</title>
        <authorList>
            <person name="Ilyukhin E."/>
            <person name="Nguyen H.D.T."/>
            <person name="Castle A.J."/>
            <person name="Ellouze W."/>
        </authorList>
    </citation>
    <scope>NUCLEOTIDE SEQUENCE [LARGE SCALE GENOMIC DNA]</scope>
    <source>
        <strain evidence="2 3">FDS-564</strain>
    </source>
</reference>
<name>A0AAN9TY67_9PEZI</name>
<organism evidence="2 3">
    <name type="scientific">Cytospora paraplurivora</name>
    <dbReference type="NCBI Taxonomy" id="2898453"/>
    <lineage>
        <taxon>Eukaryota</taxon>
        <taxon>Fungi</taxon>
        <taxon>Dikarya</taxon>
        <taxon>Ascomycota</taxon>
        <taxon>Pezizomycotina</taxon>
        <taxon>Sordariomycetes</taxon>
        <taxon>Sordariomycetidae</taxon>
        <taxon>Diaporthales</taxon>
        <taxon>Cytosporaceae</taxon>
        <taxon>Cytospora</taxon>
    </lineage>
</organism>
<evidence type="ECO:0000256" key="1">
    <source>
        <dbReference type="SAM" id="MobiDB-lite"/>
    </source>
</evidence>
<feature type="region of interest" description="Disordered" evidence="1">
    <location>
        <begin position="158"/>
        <end position="281"/>
    </location>
</feature>
<feature type="compositionally biased region" description="Polar residues" evidence="1">
    <location>
        <begin position="326"/>
        <end position="338"/>
    </location>
</feature>
<proteinExistence type="predicted"/>
<gene>
    <name evidence="2" type="ORF">SLS53_008742</name>
</gene>
<sequence length="462" mass="52034">MYLPLGVDFLKAWDVQRFLPDKKVASSASEEARRIKRNIARRHLETICRHEEDLLGRVDGDFVDDIYNQLGLPMPMLQPRSTRAKDKGTHDTGAVRDRGADYKAIQLVRSKFHPARTAREQALADLAQLEKQEIEKWMKNVADWGQPASDCGVTRVERAPLDDGMDKNPDAKSDTDYEWPDDDGRQAQWGGSDESDESDESDPRADEAESHQIDGSEGNRTADDIQFECPACDFTSGIPTPPSSAASTPPPSPIICKRELTTDTKRSSKDLDKPSPSPPNITQELAVLLNDKKLLTVYLAGIDEGIKEARKSKAEKDAIREKALQCHTSPIQRPTRAQGQDGKRAREQSRELEEEKPLRWFEYEKMHIYDESSGKWELTMERRGRCYKLDRASDTETLDGMEAKPEELRVGTQDWSTERVPDWAGATGSGWYDQCCQTGSVIFDPVSTPSRPLSRRVAIWGV</sequence>
<dbReference type="Proteomes" id="UP001320245">
    <property type="component" value="Unassembled WGS sequence"/>
</dbReference>
<feature type="compositionally biased region" description="Basic and acidic residues" evidence="1">
    <location>
        <begin position="256"/>
        <end position="273"/>
    </location>
</feature>
<evidence type="ECO:0000313" key="2">
    <source>
        <dbReference type="EMBL" id="KAK7731503.1"/>
    </source>
</evidence>
<dbReference type="EMBL" id="JAJSPL020000056">
    <property type="protein sequence ID" value="KAK7731503.1"/>
    <property type="molecule type" value="Genomic_DNA"/>
</dbReference>
<evidence type="ECO:0000313" key="3">
    <source>
        <dbReference type="Proteomes" id="UP001320245"/>
    </source>
</evidence>
<feature type="region of interest" description="Disordered" evidence="1">
    <location>
        <begin position="323"/>
        <end position="351"/>
    </location>
</feature>
<keyword evidence="3" id="KW-1185">Reference proteome</keyword>
<feature type="compositionally biased region" description="Basic and acidic residues" evidence="1">
    <location>
        <begin position="158"/>
        <end position="175"/>
    </location>
</feature>
<feature type="compositionally biased region" description="Basic and acidic residues" evidence="1">
    <location>
        <begin position="341"/>
        <end position="351"/>
    </location>
</feature>